<evidence type="ECO:0000313" key="5">
    <source>
        <dbReference type="Proteomes" id="UP001157017"/>
    </source>
</evidence>
<feature type="region of interest" description="Disordered" evidence="1">
    <location>
        <begin position="92"/>
        <end position="125"/>
    </location>
</feature>
<keyword evidence="5" id="KW-1185">Reference proteome</keyword>
<feature type="region of interest" description="Disordered" evidence="1">
    <location>
        <begin position="233"/>
        <end position="326"/>
    </location>
</feature>
<dbReference type="InterPro" id="IPR028087">
    <property type="entry name" value="Tad_N"/>
</dbReference>
<proteinExistence type="predicted"/>
<reference evidence="5" key="1">
    <citation type="journal article" date="2019" name="Int. J. Syst. Evol. Microbiol.">
        <title>The Global Catalogue of Microorganisms (GCM) 10K type strain sequencing project: providing services to taxonomists for standard genome sequencing and annotation.</title>
        <authorList>
            <consortium name="The Broad Institute Genomics Platform"/>
            <consortium name="The Broad Institute Genome Sequencing Center for Infectious Disease"/>
            <person name="Wu L."/>
            <person name="Ma J."/>
        </authorList>
    </citation>
    <scope>NUCLEOTIDE SEQUENCE [LARGE SCALE GENOMIC DNA]</scope>
    <source>
        <strain evidence="5">NBRC 108730</strain>
    </source>
</reference>
<feature type="compositionally biased region" description="Basic residues" evidence="1">
    <location>
        <begin position="252"/>
        <end position="261"/>
    </location>
</feature>
<sequence>MLHVRATLIDCAAEGARYGARADRSPADAVDRTRSLVSDEPDPWYEGRLDDRVRASAVERAGVRVVEVEVTAPLPLVGLLGPTGQADRARSRVRGGAVTGPGRRGVATGDAVGGDAVVSPDRSRPRDAGSAVVEFAALAVLLLVPLVYVCVTLGRVQAATFAAQGAASEGGRAYVTADRADDASARAQAAAALAAADQGFDARRLSLTWSLRRVALPAAGCAHRLPGDRRGRAAGCPAAARPGGADAGAGRSRARRHRRPLSRGGRARGTGSRQGGSRRACGRNTVTAASTGRARRDEVTEPLVMESLGAGPSGAGPSGAEPLDVEPPADAGQVTLLVLVYLLIALALITVVVDATAVHLARTQLLDVADGLALDAADAVMTGEGGITVDGTLPLTGDGVRRQARAGLADLPPSTRLDAVAVAVGTGADGDSAVVVLRGRVRLPIGGSVVAGWRDGVVVTVRSTARAVVSP</sequence>
<gene>
    <name evidence="4" type="ORF">GCM10025868_12160</name>
</gene>
<evidence type="ECO:0000256" key="2">
    <source>
        <dbReference type="SAM" id="Phobius"/>
    </source>
</evidence>
<evidence type="ECO:0000313" key="4">
    <source>
        <dbReference type="EMBL" id="GMA85966.1"/>
    </source>
</evidence>
<dbReference type="Proteomes" id="UP001157017">
    <property type="component" value="Unassembled WGS sequence"/>
</dbReference>
<dbReference type="EMBL" id="BSUZ01000001">
    <property type="protein sequence ID" value="GMA85966.1"/>
    <property type="molecule type" value="Genomic_DNA"/>
</dbReference>
<comment type="caution">
    <text evidence="4">The sequence shown here is derived from an EMBL/GenBank/DDBJ whole genome shotgun (WGS) entry which is preliminary data.</text>
</comment>
<evidence type="ECO:0000259" key="3">
    <source>
        <dbReference type="Pfam" id="PF13400"/>
    </source>
</evidence>
<feature type="transmembrane region" description="Helical" evidence="2">
    <location>
        <begin position="334"/>
        <end position="353"/>
    </location>
</feature>
<dbReference type="Pfam" id="PF13400">
    <property type="entry name" value="Tad"/>
    <property type="match status" value="1"/>
</dbReference>
<feature type="transmembrane region" description="Helical" evidence="2">
    <location>
        <begin position="132"/>
        <end position="154"/>
    </location>
</feature>
<organism evidence="4 5">
    <name type="scientific">Angustibacter aerolatus</name>
    <dbReference type="NCBI Taxonomy" id="1162965"/>
    <lineage>
        <taxon>Bacteria</taxon>
        <taxon>Bacillati</taxon>
        <taxon>Actinomycetota</taxon>
        <taxon>Actinomycetes</taxon>
        <taxon>Kineosporiales</taxon>
        <taxon>Kineosporiaceae</taxon>
    </lineage>
</organism>
<keyword evidence="2" id="KW-0812">Transmembrane</keyword>
<keyword evidence="2" id="KW-1133">Transmembrane helix</keyword>
<feature type="compositionally biased region" description="Low complexity" evidence="1">
    <location>
        <begin position="104"/>
        <end position="118"/>
    </location>
</feature>
<feature type="domain" description="Putative Flp pilus-assembly TadG-like N-terminal" evidence="3">
    <location>
        <begin position="332"/>
        <end position="379"/>
    </location>
</feature>
<keyword evidence="2" id="KW-0472">Membrane</keyword>
<accession>A0ABQ6JEF0</accession>
<feature type="compositionally biased region" description="Low complexity" evidence="1">
    <location>
        <begin position="269"/>
        <end position="279"/>
    </location>
</feature>
<evidence type="ECO:0000256" key="1">
    <source>
        <dbReference type="SAM" id="MobiDB-lite"/>
    </source>
</evidence>
<name>A0ABQ6JEF0_9ACTN</name>
<protein>
    <recommendedName>
        <fullName evidence="3">Putative Flp pilus-assembly TadG-like N-terminal domain-containing protein</fullName>
    </recommendedName>
</protein>
<feature type="compositionally biased region" description="Low complexity" evidence="1">
    <location>
        <begin position="233"/>
        <end position="251"/>
    </location>
</feature>